<reference evidence="2" key="1">
    <citation type="submission" date="2016-03" db="EMBL/GenBank/DDBJ databases">
        <authorList>
            <person name="Guldener U."/>
        </authorList>
    </citation>
    <scope>NUCLEOTIDE SEQUENCE [LARGE SCALE GENOMIC DNA]</scope>
</reference>
<sequence length="460" mass="52645">MSTMEKLVVAEPYTKPEQRSFKTCGLSPSEYNGIDMYINRDLSNNTRKSKQRFPALFYANRVHAEFRRIIDEAGFPVASSGSDISAWAVVGDTSLRHPAVRDPDIDLEGYDWIGIEVKTPALPFTPESLQAVRDVCSLTKTHFKVLTNATTGLHVHIGHGNFGFHVNDVAKIMAFIYLFAPQLSTLHPHHRWSHTYGGCIRSTSNFSTEFQQMYGKRPSALMTIAKILTTTRRSERQLRYKLVDIVHTTFNGKNGNYNFNGIKDVGLKAERPTIEFRQHDGTMDSEQIVQWVQILVGTLKYIENEDYSAYVRFLSTIADQEQWEKTGDGKDGEREAEKGPTLADDEFTIIDLLHYIGLSEQAAYFNDKVYKHDIPPQKRCVQTRYTSGVDWKYQRGPAGANRDIDEYKRADKLRHIYEDMRVARLASRIGDGTWNFDEDAPLWHAHLKNLEFIEESEGEM</sequence>
<dbReference type="PANTHER" id="PTHR36847">
    <property type="entry name" value="AMIDOLIGASE ENZYME"/>
    <property type="match status" value="1"/>
</dbReference>
<dbReference type="Proteomes" id="UP000177625">
    <property type="component" value="Unassembled WGS sequence"/>
</dbReference>
<dbReference type="AlphaFoldDB" id="A0A1E1M287"/>
<dbReference type="Pfam" id="PF12224">
    <property type="entry name" value="Amidoligase_2"/>
    <property type="match status" value="1"/>
</dbReference>
<name>A0A1E1M287_RHYSE</name>
<dbReference type="InterPro" id="IPR022025">
    <property type="entry name" value="Amidoligase_2"/>
</dbReference>
<evidence type="ECO:0000313" key="2">
    <source>
        <dbReference type="Proteomes" id="UP000177625"/>
    </source>
</evidence>
<evidence type="ECO:0008006" key="3">
    <source>
        <dbReference type="Google" id="ProtNLM"/>
    </source>
</evidence>
<gene>
    <name evidence="1" type="ORF">RSE6_03228</name>
</gene>
<dbReference type="EMBL" id="FJVC01000117">
    <property type="protein sequence ID" value="CZT43226.1"/>
    <property type="molecule type" value="Genomic_DNA"/>
</dbReference>
<keyword evidence="2" id="KW-1185">Reference proteome</keyword>
<accession>A0A1E1M287</accession>
<proteinExistence type="predicted"/>
<organism evidence="1 2">
    <name type="scientific">Rhynchosporium secalis</name>
    <name type="common">Barley scald fungus</name>
    <dbReference type="NCBI Taxonomy" id="38038"/>
    <lineage>
        <taxon>Eukaryota</taxon>
        <taxon>Fungi</taxon>
        <taxon>Dikarya</taxon>
        <taxon>Ascomycota</taxon>
        <taxon>Pezizomycotina</taxon>
        <taxon>Leotiomycetes</taxon>
        <taxon>Helotiales</taxon>
        <taxon>Ploettnerulaceae</taxon>
        <taxon>Rhynchosporium</taxon>
    </lineage>
</organism>
<evidence type="ECO:0000313" key="1">
    <source>
        <dbReference type="EMBL" id="CZT43226.1"/>
    </source>
</evidence>
<protein>
    <recommendedName>
        <fullName evidence="3">Amidoligase enzyme</fullName>
    </recommendedName>
</protein>
<dbReference type="PANTHER" id="PTHR36847:SF1">
    <property type="entry name" value="AMIDOLIGASE ENZYME"/>
    <property type="match status" value="1"/>
</dbReference>